<feature type="transmembrane region" description="Helical" evidence="1">
    <location>
        <begin position="75"/>
        <end position="92"/>
    </location>
</feature>
<reference evidence="2 3" key="1">
    <citation type="submission" date="2023-12" db="EMBL/GenBank/DDBJ databases">
        <title>Blastococcus brunescens sp. nov., an actonobacterium isolated from sandstone collected in sahara desert.</title>
        <authorList>
            <person name="Gtari M."/>
            <person name="Ghodhbane F."/>
        </authorList>
    </citation>
    <scope>NUCLEOTIDE SEQUENCE [LARGE SCALE GENOMIC DNA]</scope>
    <source>
        <strain evidence="2 3">BMG 8361</strain>
    </source>
</reference>
<keyword evidence="1" id="KW-1133">Transmembrane helix</keyword>
<name>A0ABZ1AZG0_9ACTN</name>
<evidence type="ECO:0000313" key="3">
    <source>
        <dbReference type="Proteomes" id="UP001324287"/>
    </source>
</evidence>
<dbReference type="Proteomes" id="UP001324287">
    <property type="component" value="Chromosome"/>
</dbReference>
<protein>
    <recommendedName>
        <fullName evidence="4">DUF2530 domain-containing protein</fullName>
    </recommendedName>
</protein>
<gene>
    <name evidence="2" type="ORF">U6N30_24785</name>
</gene>
<organism evidence="2 3">
    <name type="scientific">Blastococcus brunescens</name>
    <dbReference type="NCBI Taxonomy" id="1564165"/>
    <lineage>
        <taxon>Bacteria</taxon>
        <taxon>Bacillati</taxon>
        <taxon>Actinomycetota</taxon>
        <taxon>Actinomycetes</taxon>
        <taxon>Geodermatophilales</taxon>
        <taxon>Geodermatophilaceae</taxon>
        <taxon>Blastococcus</taxon>
    </lineage>
</organism>
<proteinExistence type="predicted"/>
<evidence type="ECO:0000313" key="2">
    <source>
        <dbReference type="EMBL" id="WRL63033.1"/>
    </source>
</evidence>
<sequence length="100" mass="11017">MADYSEFPTTPTAWQERQLADWQTVMPLSTEDTPEPPRRTVDLGALIPGVLFIALAVVAMAGADLPFGFWEDGGFVWILLIGGGIALLVSELKKSRRRRS</sequence>
<evidence type="ECO:0000256" key="1">
    <source>
        <dbReference type="SAM" id="Phobius"/>
    </source>
</evidence>
<dbReference type="RefSeq" id="WP_324274382.1">
    <property type="nucleotide sequence ID" value="NZ_CP141261.1"/>
</dbReference>
<keyword evidence="1" id="KW-0812">Transmembrane</keyword>
<accession>A0ABZ1AZG0</accession>
<dbReference type="EMBL" id="CP141261">
    <property type="protein sequence ID" value="WRL63033.1"/>
    <property type="molecule type" value="Genomic_DNA"/>
</dbReference>
<keyword evidence="3" id="KW-1185">Reference proteome</keyword>
<evidence type="ECO:0008006" key="4">
    <source>
        <dbReference type="Google" id="ProtNLM"/>
    </source>
</evidence>
<feature type="transmembrane region" description="Helical" evidence="1">
    <location>
        <begin position="43"/>
        <end position="63"/>
    </location>
</feature>
<keyword evidence="1" id="KW-0472">Membrane</keyword>